<dbReference type="PANTHER" id="PTHR14467:SF0">
    <property type="entry name" value="PROTEIN ARV1"/>
    <property type="match status" value="1"/>
</dbReference>
<evidence type="ECO:0000256" key="5">
    <source>
        <dbReference type="ARBA" id="ARBA00022824"/>
    </source>
</evidence>
<dbReference type="Pfam" id="PF04161">
    <property type="entry name" value="Arv1"/>
    <property type="match status" value="1"/>
</dbReference>
<dbReference type="AlphaFoldDB" id="A0A6I9UBE6"/>
<dbReference type="GO" id="GO:0006665">
    <property type="term" value="P:sphingolipid metabolic process"/>
    <property type="evidence" value="ECO:0007669"/>
    <property type="project" value="UniProtKB-UniRule"/>
</dbReference>
<dbReference type="FunCoup" id="A0A6I9UBE6">
    <property type="interactions" value="2846"/>
</dbReference>
<evidence type="ECO:0000313" key="11">
    <source>
        <dbReference type="Proteomes" id="UP000504604"/>
    </source>
</evidence>
<name>A0A6I9UBE6_SESIN</name>
<dbReference type="RefSeq" id="XP_011097035.1">
    <property type="nucleotide sequence ID" value="XM_011098733.2"/>
</dbReference>
<dbReference type="GO" id="GO:0032366">
    <property type="term" value="P:intracellular sterol transport"/>
    <property type="evidence" value="ECO:0007669"/>
    <property type="project" value="UniProtKB-UniRule"/>
</dbReference>
<keyword evidence="11" id="KW-1185">Reference proteome</keyword>
<comment type="similarity">
    <text evidence="2 10">Belongs to the ARV1 family.</text>
</comment>
<evidence type="ECO:0000256" key="6">
    <source>
        <dbReference type="ARBA" id="ARBA00022989"/>
    </source>
</evidence>
<dbReference type="GO" id="GO:0005789">
    <property type="term" value="C:endoplasmic reticulum membrane"/>
    <property type="evidence" value="ECO:0007669"/>
    <property type="project" value="UniProtKB-SubCell"/>
</dbReference>
<keyword evidence="5 10" id="KW-0256">Endoplasmic reticulum</keyword>
<dbReference type="GO" id="GO:0097036">
    <property type="term" value="P:regulation of plasma membrane sterol distribution"/>
    <property type="evidence" value="ECO:0007669"/>
    <property type="project" value="UniProtKB-UniRule"/>
</dbReference>
<evidence type="ECO:0000256" key="7">
    <source>
        <dbReference type="ARBA" id="ARBA00023055"/>
    </source>
</evidence>
<keyword evidence="10" id="KW-0746">Sphingolipid metabolism</keyword>
<dbReference type="GeneID" id="105176058"/>
<keyword evidence="9 10" id="KW-0472">Membrane</keyword>
<evidence type="ECO:0000256" key="3">
    <source>
        <dbReference type="ARBA" id="ARBA00022448"/>
    </source>
</evidence>
<protein>
    <recommendedName>
        <fullName evidence="10">Protein ARV</fullName>
    </recommendedName>
</protein>
<comment type="function">
    <text evidence="10">Mediator of sterol homeostasis involved in sterol uptake, trafficking and distribution into membranes.</text>
</comment>
<comment type="function">
    <text evidence="10">Regulates also the sphingolipid metabolism.</text>
</comment>
<dbReference type="Proteomes" id="UP000504604">
    <property type="component" value="Linkage group LG13"/>
</dbReference>
<reference evidence="12" key="1">
    <citation type="submission" date="2025-08" db="UniProtKB">
        <authorList>
            <consortium name="RefSeq"/>
        </authorList>
    </citation>
    <scope>IDENTIFICATION</scope>
</reference>
<evidence type="ECO:0000256" key="4">
    <source>
        <dbReference type="ARBA" id="ARBA00022692"/>
    </source>
</evidence>
<keyword evidence="4 10" id="KW-0812">Transmembrane</keyword>
<dbReference type="KEGG" id="sind:105176058"/>
<dbReference type="OrthoDB" id="2192830at2759"/>
<feature type="transmembrane region" description="Helical" evidence="10">
    <location>
        <begin position="135"/>
        <end position="154"/>
    </location>
</feature>
<proteinExistence type="inferred from homology"/>
<evidence type="ECO:0000256" key="2">
    <source>
        <dbReference type="ARBA" id="ARBA00009187"/>
    </source>
</evidence>
<feature type="transmembrane region" description="Helical" evidence="10">
    <location>
        <begin position="219"/>
        <end position="239"/>
    </location>
</feature>
<evidence type="ECO:0000256" key="8">
    <source>
        <dbReference type="ARBA" id="ARBA00023098"/>
    </source>
</evidence>
<gene>
    <name evidence="12" type="primary">LOC105176058</name>
</gene>
<organism evidence="11 12">
    <name type="scientific">Sesamum indicum</name>
    <name type="common">Oriental sesame</name>
    <name type="synonym">Sesamum orientale</name>
    <dbReference type="NCBI Taxonomy" id="4182"/>
    <lineage>
        <taxon>Eukaryota</taxon>
        <taxon>Viridiplantae</taxon>
        <taxon>Streptophyta</taxon>
        <taxon>Embryophyta</taxon>
        <taxon>Tracheophyta</taxon>
        <taxon>Spermatophyta</taxon>
        <taxon>Magnoliopsida</taxon>
        <taxon>eudicotyledons</taxon>
        <taxon>Gunneridae</taxon>
        <taxon>Pentapetalae</taxon>
        <taxon>asterids</taxon>
        <taxon>lamiids</taxon>
        <taxon>Lamiales</taxon>
        <taxon>Pedaliaceae</taxon>
        <taxon>Sesamum</taxon>
    </lineage>
</organism>
<evidence type="ECO:0000256" key="1">
    <source>
        <dbReference type="ARBA" id="ARBA00004477"/>
    </source>
</evidence>
<keyword evidence="3 10" id="KW-0813">Transport</keyword>
<dbReference type="GO" id="GO:0005794">
    <property type="term" value="C:Golgi apparatus"/>
    <property type="evidence" value="ECO:0007669"/>
    <property type="project" value="TreeGrafter"/>
</dbReference>
<evidence type="ECO:0000313" key="12">
    <source>
        <dbReference type="RefSeq" id="XP_011097035.1"/>
    </source>
</evidence>
<accession>A0A6I9UBE6</accession>
<dbReference type="InterPro" id="IPR007290">
    <property type="entry name" value="Arv1"/>
</dbReference>
<evidence type="ECO:0000256" key="10">
    <source>
        <dbReference type="RuleBase" id="RU368065"/>
    </source>
</evidence>
<feature type="transmembrane region" description="Helical" evidence="10">
    <location>
        <begin position="245"/>
        <end position="264"/>
    </location>
</feature>
<keyword evidence="7 10" id="KW-0445">Lipid transport</keyword>
<dbReference type="PANTHER" id="PTHR14467">
    <property type="entry name" value="ARV1"/>
    <property type="match status" value="1"/>
</dbReference>
<keyword evidence="6 10" id="KW-1133">Transmembrane helix</keyword>
<comment type="subcellular location">
    <subcellularLocation>
        <location evidence="1 10">Endoplasmic reticulum membrane</location>
        <topology evidence="1 10">Multi-pass membrane protein</topology>
    </subcellularLocation>
</comment>
<evidence type="ECO:0000256" key="9">
    <source>
        <dbReference type="ARBA" id="ARBA00023136"/>
    </source>
</evidence>
<keyword evidence="8 10" id="KW-0443">Lipid metabolism</keyword>
<dbReference type="GO" id="GO:0032541">
    <property type="term" value="C:cortical endoplasmic reticulum"/>
    <property type="evidence" value="ECO:0007669"/>
    <property type="project" value="TreeGrafter"/>
</dbReference>
<sequence length="296" mass="33767">MQKMDSCGTTSKERGTTDFRCVQCGFPMKTLYIQYSPGNIRLMKCGNCKAVADEYIECEVMILIIDLILHKPKAYRHLFYNMFSKETVNFESVLWKSVLAYLLLDISTLDRMWVLRTNEKEWPSRASVASLLLEFGKMLAGVILGNLIFLCVVFQATRKFLRASTGFYGCFMHSVAFISRIGRDLLKAASFDLKTFATRITHQLVNIHVFSSVTWWKQIVLVVLVSSYFKIFLMAMMVWEFPSSVIFIIDIFVISSNIVALKVITNSVMMRCLAVCAIAHGLKFLASQNKAFVLQN</sequence>
<dbReference type="GO" id="GO:0016125">
    <property type="term" value="P:sterol metabolic process"/>
    <property type="evidence" value="ECO:0007669"/>
    <property type="project" value="UniProtKB-UniRule"/>
</dbReference>
<dbReference type="InParanoid" id="A0A6I9UBE6"/>